<accession>A0A0V0XZY3</accession>
<proteinExistence type="predicted"/>
<sequence>MEDVETDVVMVDDGEADLFKICMLWIGSFWNDDVSSDSVAGVENRAGCCQSTDDHVPHCMLAPEFAPDCGTYSSGTMQSKQKRTLKNT</sequence>
<name>A0A0V0XZY3_TRIPS</name>
<evidence type="ECO:0000313" key="1">
    <source>
        <dbReference type="EMBL" id="KRX93583.1"/>
    </source>
</evidence>
<protein>
    <submittedName>
        <fullName evidence="1">Uncharacterized protein</fullName>
    </submittedName>
</protein>
<dbReference type="EMBL" id="JYDU01000086">
    <property type="protein sequence ID" value="KRX93583.1"/>
    <property type="molecule type" value="Genomic_DNA"/>
</dbReference>
<evidence type="ECO:0000313" key="2">
    <source>
        <dbReference type="Proteomes" id="UP000054815"/>
    </source>
</evidence>
<dbReference type="Proteomes" id="UP000054815">
    <property type="component" value="Unassembled WGS sequence"/>
</dbReference>
<reference evidence="1 2" key="1">
    <citation type="submission" date="2015-01" db="EMBL/GenBank/DDBJ databases">
        <title>Evolution of Trichinella species and genotypes.</title>
        <authorList>
            <person name="Korhonen P.K."/>
            <person name="Edoardo P."/>
            <person name="Giuseppe L.R."/>
            <person name="Gasser R.B."/>
        </authorList>
    </citation>
    <scope>NUCLEOTIDE SEQUENCE [LARGE SCALE GENOMIC DNA]</scope>
    <source>
        <strain evidence="1">ISS141</strain>
    </source>
</reference>
<dbReference type="AlphaFoldDB" id="A0A0V0XZY3"/>
<organism evidence="1 2">
    <name type="scientific">Trichinella pseudospiralis</name>
    <name type="common">Parasitic roundworm</name>
    <dbReference type="NCBI Taxonomy" id="6337"/>
    <lineage>
        <taxon>Eukaryota</taxon>
        <taxon>Metazoa</taxon>
        <taxon>Ecdysozoa</taxon>
        <taxon>Nematoda</taxon>
        <taxon>Enoplea</taxon>
        <taxon>Dorylaimia</taxon>
        <taxon>Trichinellida</taxon>
        <taxon>Trichinellidae</taxon>
        <taxon>Trichinella</taxon>
    </lineage>
</organism>
<comment type="caution">
    <text evidence="1">The sequence shown here is derived from an EMBL/GenBank/DDBJ whole genome shotgun (WGS) entry which is preliminary data.</text>
</comment>
<gene>
    <name evidence="1" type="ORF">T4E_5864</name>
</gene>